<dbReference type="Gene3D" id="1.10.10.10">
    <property type="entry name" value="Winged helix-like DNA-binding domain superfamily/Winged helix DNA-binding domain"/>
    <property type="match status" value="1"/>
</dbReference>
<name>A0A561XPR5_ACIDE</name>
<evidence type="ECO:0000256" key="3">
    <source>
        <dbReference type="ARBA" id="ARBA00023163"/>
    </source>
</evidence>
<dbReference type="AlphaFoldDB" id="A0A561XPR5"/>
<dbReference type="PANTHER" id="PTHR44688">
    <property type="entry name" value="DNA-BINDING TRANSCRIPTIONAL ACTIVATOR DEVR_DOSR"/>
    <property type="match status" value="1"/>
</dbReference>
<dbReference type="InterPro" id="IPR000792">
    <property type="entry name" value="Tscrpt_reg_LuxR_C"/>
</dbReference>
<organism evidence="5 6">
    <name type="scientific">Acidovorax delafieldii</name>
    <name type="common">Pseudomonas delafieldii</name>
    <dbReference type="NCBI Taxonomy" id="47920"/>
    <lineage>
        <taxon>Bacteria</taxon>
        <taxon>Pseudomonadati</taxon>
        <taxon>Pseudomonadota</taxon>
        <taxon>Betaproteobacteria</taxon>
        <taxon>Burkholderiales</taxon>
        <taxon>Comamonadaceae</taxon>
        <taxon>Acidovorax</taxon>
    </lineage>
</organism>
<dbReference type="CDD" id="cd06170">
    <property type="entry name" value="LuxR_C_like"/>
    <property type="match status" value="1"/>
</dbReference>
<proteinExistence type="predicted"/>
<feature type="domain" description="HTH luxR-type" evidence="4">
    <location>
        <begin position="222"/>
        <end position="287"/>
    </location>
</feature>
<dbReference type="GO" id="GO:0003677">
    <property type="term" value="F:DNA binding"/>
    <property type="evidence" value="ECO:0007669"/>
    <property type="project" value="UniProtKB-KW"/>
</dbReference>
<reference evidence="5 6" key="1">
    <citation type="journal article" date="2015" name="Stand. Genomic Sci.">
        <title>Genomic Encyclopedia of Bacterial and Archaeal Type Strains, Phase III: the genomes of soil and plant-associated and newly described type strains.</title>
        <authorList>
            <person name="Whitman W.B."/>
            <person name="Woyke T."/>
            <person name="Klenk H.P."/>
            <person name="Zhou Y."/>
            <person name="Lilburn T.G."/>
            <person name="Beck B.J."/>
            <person name="De Vos P."/>
            <person name="Vandamme P."/>
            <person name="Eisen J.A."/>
            <person name="Garrity G."/>
            <person name="Hugenholtz P."/>
            <person name="Kyrpides N.C."/>
        </authorList>
    </citation>
    <scope>NUCLEOTIDE SEQUENCE [LARGE SCALE GENOMIC DNA]</scope>
    <source>
        <strain evidence="5 6">DSM 64</strain>
    </source>
</reference>
<dbReference type="GeneID" id="51111114"/>
<keyword evidence="2" id="KW-0238">DNA-binding</keyword>
<evidence type="ECO:0000256" key="2">
    <source>
        <dbReference type="ARBA" id="ARBA00023125"/>
    </source>
</evidence>
<dbReference type="InterPro" id="IPR016032">
    <property type="entry name" value="Sig_transdc_resp-reg_C-effctor"/>
</dbReference>
<dbReference type="SMART" id="SM00421">
    <property type="entry name" value="HTH_LUXR"/>
    <property type="match status" value="1"/>
</dbReference>
<evidence type="ECO:0000259" key="4">
    <source>
        <dbReference type="PROSITE" id="PS50043"/>
    </source>
</evidence>
<dbReference type="InterPro" id="IPR036388">
    <property type="entry name" value="WH-like_DNA-bd_sf"/>
</dbReference>
<dbReference type="Proteomes" id="UP000321485">
    <property type="component" value="Unassembled WGS sequence"/>
</dbReference>
<dbReference type="PANTHER" id="PTHR44688:SF16">
    <property type="entry name" value="DNA-BINDING TRANSCRIPTIONAL ACTIVATOR DEVR_DOSR"/>
    <property type="match status" value="1"/>
</dbReference>
<dbReference type="PRINTS" id="PR00038">
    <property type="entry name" value="HTHLUXR"/>
</dbReference>
<gene>
    <name evidence="5" type="ORF">ATF69_2047</name>
</gene>
<dbReference type="SUPFAM" id="SSF46894">
    <property type="entry name" value="C-terminal effector domain of the bipartite response regulators"/>
    <property type="match status" value="1"/>
</dbReference>
<sequence>MRHWLPASTSGGGITPPPNLTGSALGAMVHQLGDDGFACGMLQELAPVLPAASWSVYRTGRHCKPTLFMSASYGIPDTTQDCWWAYLSGPYRTDRTWGRSLDEAAPAEAPTQLCHLTAPEVDAEHRARVYEAHGVAERVSVVEHESDGSVFAVNFYRHQHQKPFQDRQISDFEGMAPVLLALTRKHIALAQRPGVLQPALQPPPQATAPALSHSLPALRERLLRAHAGLTERELDVCARLLQGMTQEGIACDLGLSLPTVKTYRNRAFSRLGIHFRNELFALALGTQRSV</sequence>
<dbReference type="PROSITE" id="PS50043">
    <property type="entry name" value="HTH_LUXR_2"/>
    <property type="match status" value="1"/>
</dbReference>
<keyword evidence="3" id="KW-0804">Transcription</keyword>
<dbReference type="Pfam" id="PF00196">
    <property type="entry name" value="GerE"/>
    <property type="match status" value="1"/>
</dbReference>
<dbReference type="EMBL" id="VJWE01000012">
    <property type="protein sequence ID" value="TWG38107.1"/>
    <property type="molecule type" value="Genomic_DNA"/>
</dbReference>
<evidence type="ECO:0000256" key="1">
    <source>
        <dbReference type="ARBA" id="ARBA00023015"/>
    </source>
</evidence>
<dbReference type="GO" id="GO:0006355">
    <property type="term" value="P:regulation of DNA-templated transcription"/>
    <property type="evidence" value="ECO:0007669"/>
    <property type="project" value="InterPro"/>
</dbReference>
<protein>
    <submittedName>
        <fullName evidence="5">Regulatory LuxR family protein</fullName>
    </submittedName>
</protein>
<keyword evidence="1" id="KW-0805">Transcription regulation</keyword>
<evidence type="ECO:0000313" key="5">
    <source>
        <dbReference type="EMBL" id="TWG38107.1"/>
    </source>
</evidence>
<evidence type="ECO:0000313" key="6">
    <source>
        <dbReference type="Proteomes" id="UP000321485"/>
    </source>
</evidence>
<comment type="caution">
    <text evidence="5">The sequence shown here is derived from an EMBL/GenBank/DDBJ whole genome shotgun (WGS) entry which is preliminary data.</text>
</comment>
<dbReference type="RefSeq" id="WP_233193752.1">
    <property type="nucleotide sequence ID" value="NZ_VJWE01000012.1"/>
</dbReference>
<accession>A0A561XPR5</accession>